<evidence type="ECO:0000313" key="3">
    <source>
        <dbReference type="Proteomes" id="UP001140817"/>
    </source>
</evidence>
<dbReference type="Proteomes" id="UP001140817">
    <property type="component" value="Unassembled WGS sequence"/>
</dbReference>
<accession>A0A9X2MC24</accession>
<feature type="transmembrane region" description="Helical" evidence="1">
    <location>
        <begin position="39"/>
        <end position="57"/>
    </location>
</feature>
<evidence type="ECO:0000256" key="1">
    <source>
        <dbReference type="SAM" id="Phobius"/>
    </source>
</evidence>
<protein>
    <submittedName>
        <fullName evidence="2">Uncharacterized protein</fullName>
    </submittedName>
</protein>
<gene>
    <name evidence="2" type="ORF">NSA58_09720</name>
</gene>
<keyword evidence="1" id="KW-1133">Transmembrane helix</keyword>
<reference evidence="2" key="1">
    <citation type="submission" date="2022-07" db="EMBL/GenBank/DDBJ databases">
        <title>Enhanced cultured diversity of the mouse gut microbiota enables custom-made synthetic communities.</title>
        <authorList>
            <person name="Afrizal A."/>
        </authorList>
    </citation>
    <scope>NUCLEOTIDE SEQUENCE</scope>
    <source>
        <strain evidence="2">DSM 29186</strain>
    </source>
</reference>
<evidence type="ECO:0000313" key="2">
    <source>
        <dbReference type="EMBL" id="MCR1823062.1"/>
    </source>
</evidence>
<sequence length="98" mass="11049">MLQNKLPKGYYIVCMIFILAVLINFSYVDRNAQILIDFGPYHAYVSDVGLAFVIGIINLRDLIAYGDSIFVIGSISFLCVFAYLVFIISKKVKETLSK</sequence>
<dbReference type="AlphaFoldDB" id="A0A9X2MC24"/>
<comment type="caution">
    <text evidence="2">The sequence shown here is derived from an EMBL/GenBank/DDBJ whole genome shotgun (WGS) entry which is preliminary data.</text>
</comment>
<feature type="transmembrane region" description="Helical" evidence="1">
    <location>
        <begin position="9"/>
        <end position="27"/>
    </location>
</feature>
<keyword evidence="3" id="KW-1185">Reference proteome</keyword>
<keyword evidence="1" id="KW-0812">Transmembrane</keyword>
<proteinExistence type="predicted"/>
<dbReference type="EMBL" id="JANKBY010000103">
    <property type="protein sequence ID" value="MCR1823062.1"/>
    <property type="molecule type" value="Genomic_DNA"/>
</dbReference>
<feature type="transmembrane region" description="Helical" evidence="1">
    <location>
        <begin position="69"/>
        <end position="88"/>
    </location>
</feature>
<organism evidence="2 3">
    <name type="scientific">Terrisporobacter muris</name>
    <dbReference type="NCBI Taxonomy" id="2963284"/>
    <lineage>
        <taxon>Bacteria</taxon>
        <taxon>Bacillati</taxon>
        <taxon>Bacillota</taxon>
        <taxon>Clostridia</taxon>
        <taxon>Peptostreptococcales</taxon>
        <taxon>Peptostreptococcaceae</taxon>
        <taxon>Terrisporobacter</taxon>
    </lineage>
</organism>
<keyword evidence="1" id="KW-0472">Membrane</keyword>
<name>A0A9X2MC24_9FIRM</name>